<dbReference type="GeneID" id="84590097"/>
<sequence length="194" mass="21484">MVKRYLLRLLLPYYPYTGDLARSRPPNTEYQLDSIRSMSRSHPKPADPPCKDPLLEFGMDALRHRFNHKVAEIVGQGRKSGYAAISAVTQSRQLLRVAPAEDRPHPILTWRLGTPPIGRCTPTDDAKILAVLNGGCDKRIGEPSADGGGDIQAETKLIATFKVQDDHGCLRGPIYTPQLNSKARVIGRSEDWTA</sequence>
<dbReference type="KEGG" id="ang:An01g11090"/>
<accession>A0AAJ8E1J7</accession>
<proteinExistence type="predicted"/>
<reference evidence="1" key="1">
    <citation type="submission" date="2025-02" db="EMBL/GenBank/DDBJ databases">
        <authorList>
            <consortium name="NCBI Genome Project"/>
        </authorList>
    </citation>
    <scope>NUCLEOTIDE SEQUENCE</scope>
</reference>
<evidence type="ECO:0000313" key="1">
    <source>
        <dbReference type="RefSeq" id="XP_059603306.1"/>
    </source>
</evidence>
<reference evidence="1" key="2">
    <citation type="submission" date="2025-08" db="UniProtKB">
        <authorList>
            <consortium name="RefSeq"/>
        </authorList>
    </citation>
    <scope>IDENTIFICATION</scope>
</reference>
<organism evidence="1">
    <name type="scientific">Aspergillus niger</name>
    <dbReference type="NCBI Taxonomy" id="5061"/>
    <lineage>
        <taxon>Eukaryota</taxon>
        <taxon>Fungi</taxon>
        <taxon>Dikarya</taxon>
        <taxon>Ascomycota</taxon>
        <taxon>Pezizomycotina</taxon>
        <taxon>Eurotiomycetes</taxon>
        <taxon>Eurotiomycetidae</taxon>
        <taxon>Eurotiales</taxon>
        <taxon>Aspergillaceae</taxon>
        <taxon>Aspergillus</taxon>
        <taxon>Aspergillus subgen. Circumdati</taxon>
    </lineage>
</organism>
<dbReference type="AlphaFoldDB" id="A0AAJ8E1J7"/>
<dbReference type="VEuPathDB" id="FungiDB:An01g11090"/>
<gene>
    <name evidence="1" type="ORF">An01g11090</name>
</gene>
<name>A0AAJ8E1J7_ASPNG</name>
<dbReference type="RefSeq" id="XP_059603306.1">
    <property type="nucleotide sequence ID" value="XM_059743998.1"/>
</dbReference>
<protein>
    <submittedName>
        <fullName evidence="1">Uncharacterized protein</fullName>
    </submittedName>
</protein>